<dbReference type="PIRSF" id="PIRSF020680">
    <property type="entry name" value="PhnH"/>
    <property type="match status" value="1"/>
</dbReference>
<proteinExistence type="predicted"/>
<name>A0ABS8Z4X5_9RHOB</name>
<keyword evidence="2" id="KW-1185">Reference proteome</keyword>
<dbReference type="InterPro" id="IPR008772">
    <property type="entry name" value="Phosphonate_metab_PhnH"/>
</dbReference>
<dbReference type="RefSeq" id="WP_233677924.1">
    <property type="nucleotide sequence ID" value="NZ_JAJUOS010000015.1"/>
</dbReference>
<dbReference type="Proteomes" id="UP001521181">
    <property type="component" value="Unassembled WGS sequence"/>
</dbReference>
<sequence length="190" mass="20164">MTQADILSGGFAEAPQQAARAFRACLEAMARPGRIQRIEGAHPPAPLSPAAGAVLLTLVDSTTPLCLAPSHDLPAVRQWIAFHCGAPLAEPAQAVFALGTWEALQPLSAFPIGTPQYPDRSTTLIVEMNALSPPNAVLTGPGIEDRQPARLPEIDSLIANRELFPLGHDFFFTAGFEIAALPRTTEPEAL</sequence>
<dbReference type="Pfam" id="PF05845">
    <property type="entry name" value="PhnH"/>
    <property type="match status" value="1"/>
</dbReference>
<dbReference type="InterPro" id="IPR038058">
    <property type="entry name" value="PhnH-like_sp"/>
</dbReference>
<dbReference type="NCBIfam" id="TIGR03292">
    <property type="entry name" value="PhnH_redo"/>
    <property type="match status" value="1"/>
</dbReference>
<dbReference type="EMBL" id="JAJUOS010000015">
    <property type="protein sequence ID" value="MCE5974990.1"/>
    <property type="molecule type" value="Genomic_DNA"/>
</dbReference>
<organism evidence="1 2">
    <name type="scientific">Rhodobacter flavimaris</name>
    <dbReference type="NCBI Taxonomy" id="2907145"/>
    <lineage>
        <taxon>Bacteria</taxon>
        <taxon>Pseudomonadati</taxon>
        <taxon>Pseudomonadota</taxon>
        <taxon>Alphaproteobacteria</taxon>
        <taxon>Rhodobacterales</taxon>
        <taxon>Rhodobacter group</taxon>
        <taxon>Rhodobacter</taxon>
    </lineage>
</organism>
<reference evidence="1 2" key="1">
    <citation type="submission" date="2021-12" db="EMBL/GenBank/DDBJ databases">
        <title>Sinirhodobacter sp. WL0062 is a bacterium isolated from seawater.</title>
        <authorList>
            <person name="Wang L."/>
            <person name="He W."/>
            <person name="Zhang D.-F."/>
        </authorList>
    </citation>
    <scope>NUCLEOTIDE SEQUENCE [LARGE SCALE GENOMIC DNA]</scope>
    <source>
        <strain evidence="1 2">WL0062</strain>
    </source>
</reference>
<dbReference type="GO" id="GO:0016829">
    <property type="term" value="F:lyase activity"/>
    <property type="evidence" value="ECO:0007669"/>
    <property type="project" value="UniProtKB-KW"/>
</dbReference>
<dbReference type="SUPFAM" id="SSF159709">
    <property type="entry name" value="PhnH-like"/>
    <property type="match status" value="1"/>
</dbReference>
<gene>
    <name evidence="1" type="primary">phnH</name>
    <name evidence="1" type="ORF">LZA78_16035</name>
</gene>
<dbReference type="Gene3D" id="3.40.50.11310">
    <property type="entry name" value="Bacterial phosphonate metabolism protein PhnH"/>
    <property type="match status" value="1"/>
</dbReference>
<keyword evidence="1" id="KW-0456">Lyase</keyword>
<comment type="caution">
    <text evidence="1">The sequence shown here is derived from an EMBL/GenBank/DDBJ whole genome shotgun (WGS) entry which is preliminary data.</text>
</comment>
<evidence type="ECO:0000313" key="1">
    <source>
        <dbReference type="EMBL" id="MCE5974990.1"/>
    </source>
</evidence>
<protein>
    <submittedName>
        <fullName evidence="1">Phosphonate C-P lyase system protein PhnH</fullName>
    </submittedName>
</protein>
<evidence type="ECO:0000313" key="2">
    <source>
        <dbReference type="Proteomes" id="UP001521181"/>
    </source>
</evidence>
<accession>A0ABS8Z4X5</accession>